<evidence type="ECO:0000256" key="7">
    <source>
        <dbReference type="ARBA" id="ARBA00023136"/>
    </source>
</evidence>
<keyword evidence="5 8" id="KW-0812">Transmembrane</keyword>
<feature type="transmembrane region" description="Helical" evidence="8">
    <location>
        <begin position="107"/>
        <end position="128"/>
    </location>
</feature>
<feature type="transmembrane region" description="Helical" evidence="8">
    <location>
        <begin position="134"/>
        <end position="157"/>
    </location>
</feature>
<feature type="transmembrane region" description="Helical" evidence="8">
    <location>
        <begin position="77"/>
        <end position="98"/>
    </location>
</feature>
<keyword evidence="4" id="KW-1003">Cell membrane</keyword>
<gene>
    <name evidence="9" type="ORF">H9634_03725</name>
</gene>
<comment type="similarity">
    <text evidence="2">Belongs to the binding-protein-dependent transport system permease family. FecCD subfamily.</text>
</comment>
<dbReference type="CDD" id="cd06550">
    <property type="entry name" value="TM_ABC_iron-siderophores_like"/>
    <property type="match status" value="1"/>
</dbReference>
<comment type="caution">
    <text evidence="9">The sequence shown here is derived from an EMBL/GenBank/DDBJ whole genome shotgun (WGS) entry which is preliminary data.</text>
</comment>
<evidence type="ECO:0000256" key="6">
    <source>
        <dbReference type="ARBA" id="ARBA00022989"/>
    </source>
</evidence>
<evidence type="ECO:0000256" key="1">
    <source>
        <dbReference type="ARBA" id="ARBA00004651"/>
    </source>
</evidence>
<proteinExistence type="inferred from homology"/>
<evidence type="ECO:0000256" key="3">
    <source>
        <dbReference type="ARBA" id="ARBA00022448"/>
    </source>
</evidence>
<comment type="subcellular location">
    <subcellularLocation>
        <location evidence="1">Cell membrane</location>
        <topology evidence="1">Multi-pass membrane protein</topology>
    </subcellularLocation>
</comment>
<sequence length="353" mass="35475">MTPGSRGLRGHGSRARGGLTRRVLVACVFGCVGIVFALLSLSTGDVDVPIPGVVRAVLGLDAGTGSFVVTELRAPRVIGAIIVGVGLGAAGAITQSLLRNPLASPDIIGVTAGASTAAVLALASSSALLSVQSWIAGLPVPLAALAGGLIAGSLVLALAWRRGLAPHRVVLVGLGVNAGFGAATSWVLLHADLPGLASSLTWLTGSLNQVRTEIFASVALIIAIILVLLVLLGRTLALLRYDVRIAGGLGIHVPRGQLMLLIAAIGLAAVVTAVAGPVPFVAFAAPQIALAAMRTEGPPVAGGALVGAVMMLTADFAAVRLFSSALPVGVITSFIGIPVLLWLLLRTHRRVGS</sequence>
<feature type="transmembrane region" description="Helical" evidence="8">
    <location>
        <begin position="23"/>
        <end position="41"/>
    </location>
</feature>
<evidence type="ECO:0000256" key="2">
    <source>
        <dbReference type="ARBA" id="ARBA00007935"/>
    </source>
</evidence>
<feature type="transmembrane region" description="Helical" evidence="8">
    <location>
        <begin position="169"/>
        <end position="189"/>
    </location>
</feature>
<dbReference type="PANTHER" id="PTHR30472">
    <property type="entry name" value="FERRIC ENTEROBACTIN TRANSPORT SYSTEM PERMEASE PROTEIN"/>
    <property type="match status" value="1"/>
</dbReference>
<dbReference type="InterPro" id="IPR037294">
    <property type="entry name" value="ABC_BtuC-like"/>
</dbReference>
<dbReference type="Gene3D" id="1.10.3470.10">
    <property type="entry name" value="ABC transporter involved in vitamin B12 uptake, BtuC"/>
    <property type="match status" value="1"/>
</dbReference>
<keyword evidence="6 8" id="KW-1133">Transmembrane helix</keyword>
<keyword evidence="10" id="KW-1185">Reference proteome</keyword>
<accession>A0ABR8WSG5</accession>
<keyword evidence="3" id="KW-0813">Transport</keyword>
<protein>
    <submittedName>
        <fullName evidence="9">Iron ABC transporter permease</fullName>
    </submittedName>
</protein>
<reference evidence="9 10" key="1">
    <citation type="submission" date="2020-08" db="EMBL/GenBank/DDBJ databases">
        <title>A Genomic Blueprint of the Chicken Gut Microbiome.</title>
        <authorList>
            <person name="Gilroy R."/>
            <person name="Ravi A."/>
            <person name="Getino M."/>
            <person name="Pursley I."/>
            <person name="Horton D.L."/>
            <person name="Alikhan N.-F."/>
            <person name="Baker D."/>
            <person name="Gharbi K."/>
            <person name="Hall N."/>
            <person name="Watson M."/>
            <person name="Adriaenssens E.M."/>
            <person name="Foster-Nyarko E."/>
            <person name="Jarju S."/>
            <person name="Secka A."/>
            <person name="Antonio M."/>
            <person name="Oren A."/>
            <person name="Chaudhuri R."/>
            <person name="La Ragione R.M."/>
            <person name="Hildebrand F."/>
            <person name="Pallen M.J."/>
        </authorList>
    </citation>
    <scope>NUCLEOTIDE SEQUENCE [LARGE SCALE GENOMIC DNA]</scope>
    <source>
        <strain evidence="9 10">Re57</strain>
    </source>
</reference>
<evidence type="ECO:0000313" key="9">
    <source>
        <dbReference type="EMBL" id="MBD8019893.1"/>
    </source>
</evidence>
<name>A0ABR8WSG5_9MICO</name>
<evidence type="ECO:0000313" key="10">
    <source>
        <dbReference type="Proteomes" id="UP000651517"/>
    </source>
</evidence>
<dbReference type="InterPro" id="IPR000522">
    <property type="entry name" value="ABC_transptr_permease_BtuC"/>
</dbReference>
<dbReference type="SUPFAM" id="SSF81345">
    <property type="entry name" value="ABC transporter involved in vitamin B12 uptake, BtuC"/>
    <property type="match status" value="1"/>
</dbReference>
<evidence type="ECO:0000256" key="8">
    <source>
        <dbReference type="SAM" id="Phobius"/>
    </source>
</evidence>
<dbReference type="PANTHER" id="PTHR30472:SF24">
    <property type="entry name" value="FERRIC ENTEROBACTIN TRANSPORT SYSTEM PERMEASE PROTEIN FEPG"/>
    <property type="match status" value="1"/>
</dbReference>
<feature type="transmembrane region" description="Helical" evidence="8">
    <location>
        <begin position="258"/>
        <end position="280"/>
    </location>
</feature>
<dbReference type="Proteomes" id="UP000651517">
    <property type="component" value="Unassembled WGS sequence"/>
</dbReference>
<evidence type="ECO:0000256" key="5">
    <source>
        <dbReference type="ARBA" id="ARBA00022692"/>
    </source>
</evidence>
<evidence type="ECO:0000256" key="4">
    <source>
        <dbReference type="ARBA" id="ARBA00022475"/>
    </source>
</evidence>
<dbReference type="Pfam" id="PF01032">
    <property type="entry name" value="FecCD"/>
    <property type="match status" value="1"/>
</dbReference>
<keyword evidence="7 8" id="KW-0472">Membrane</keyword>
<organism evidence="9 10">
    <name type="scientific">Brevibacterium gallinarum</name>
    <dbReference type="NCBI Taxonomy" id="2762220"/>
    <lineage>
        <taxon>Bacteria</taxon>
        <taxon>Bacillati</taxon>
        <taxon>Actinomycetota</taxon>
        <taxon>Actinomycetes</taxon>
        <taxon>Micrococcales</taxon>
        <taxon>Brevibacteriaceae</taxon>
        <taxon>Brevibacterium</taxon>
    </lineage>
</organism>
<dbReference type="RefSeq" id="WP_191725425.1">
    <property type="nucleotide sequence ID" value="NZ_JACSPY010000002.1"/>
</dbReference>
<dbReference type="EMBL" id="JACSPY010000002">
    <property type="protein sequence ID" value="MBD8019893.1"/>
    <property type="molecule type" value="Genomic_DNA"/>
</dbReference>
<feature type="transmembrane region" description="Helical" evidence="8">
    <location>
        <begin position="214"/>
        <end position="237"/>
    </location>
</feature>
<feature type="transmembrane region" description="Helical" evidence="8">
    <location>
        <begin position="325"/>
        <end position="345"/>
    </location>
</feature>